<dbReference type="InterPro" id="IPR009959">
    <property type="entry name" value="Cyclase_SnoaL-like"/>
</dbReference>
<evidence type="ECO:0000313" key="2">
    <source>
        <dbReference type="Proteomes" id="UP000266183"/>
    </source>
</evidence>
<dbReference type="Gene3D" id="3.10.450.50">
    <property type="match status" value="1"/>
</dbReference>
<organism evidence="1 2">
    <name type="scientific">Chryseolinea soli</name>
    <dbReference type="NCBI Taxonomy" id="2321403"/>
    <lineage>
        <taxon>Bacteria</taxon>
        <taxon>Pseudomonadati</taxon>
        <taxon>Bacteroidota</taxon>
        <taxon>Cytophagia</taxon>
        <taxon>Cytophagales</taxon>
        <taxon>Fulvivirgaceae</taxon>
        <taxon>Chryseolinea</taxon>
    </lineage>
</organism>
<dbReference type="InterPro" id="IPR032710">
    <property type="entry name" value="NTF2-like_dom_sf"/>
</dbReference>
<evidence type="ECO:0000313" key="1">
    <source>
        <dbReference type="EMBL" id="AYB32955.1"/>
    </source>
</evidence>
<gene>
    <name evidence="1" type="ORF">D4L85_21290</name>
</gene>
<reference evidence="2" key="1">
    <citation type="submission" date="2018-09" db="EMBL/GenBank/DDBJ databases">
        <title>Chryseolinea sp. KIS68-18 isolated from soil.</title>
        <authorList>
            <person name="Weon H.-Y."/>
            <person name="Kwon S.-W."/>
            <person name="Lee S.A."/>
        </authorList>
    </citation>
    <scope>NUCLEOTIDE SEQUENCE [LARGE SCALE GENOMIC DNA]</scope>
    <source>
        <strain evidence="2">KIS68-18</strain>
    </source>
</reference>
<dbReference type="PANTHER" id="PTHR38436">
    <property type="entry name" value="POLYKETIDE CYCLASE SNOAL-LIKE DOMAIN"/>
    <property type="match status" value="1"/>
</dbReference>
<dbReference type="EMBL" id="CP032382">
    <property type="protein sequence ID" value="AYB32955.1"/>
    <property type="molecule type" value="Genomic_DNA"/>
</dbReference>
<dbReference type="AlphaFoldDB" id="A0A385SSH9"/>
<dbReference type="Proteomes" id="UP000266183">
    <property type="component" value="Chromosome"/>
</dbReference>
<dbReference type="GO" id="GO:0030638">
    <property type="term" value="P:polyketide metabolic process"/>
    <property type="evidence" value="ECO:0007669"/>
    <property type="project" value="InterPro"/>
</dbReference>
<dbReference type="PANTHER" id="PTHR38436:SF1">
    <property type="entry name" value="ESTER CYCLASE"/>
    <property type="match status" value="1"/>
</dbReference>
<protein>
    <submittedName>
        <fullName evidence="1">Ester cyclase</fullName>
    </submittedName>
</protein>
<sequence>MEKVTRFSLMIGLLAVGSCVSNPMSEEDRNEQIIQTYFNEVWNRGHVDVLDELLSTAYINHTPSTPNPPKGAVGLKPIVLAIRKGFPDLHYEIKEIIATKDRVVARVVMTGTQSDTLFGIPPTGKRVEVNQINIEKIENGRIVEHWRVTDELAMMKQLGVVQ</sequence>
<dbReference type="KEGG" id="chk:D4L85_21290"/>
<keyword evidence="2" id="KW-1185">Reference proteome</keyword>
<dbReference type="PROSITE" id="PS51257">
    <property type="entry name" value="PROKAR_LIPOPROTEIN"/>
    <property type="match status" value="1"/>
</dbReference>
<dbReference type="SUPFAM" id="SSF54427">
    <property type="entry name" value="NTF2-like"/>
    <property type="match status" value="1"/>
</dbReference>
<accession>A0A385SSH9</accession>
<dbReference type="Pfam" id="PF07366">
    <property type="entry name" value="SnoaL"/>
    <property type="match status" value="1"/>
</dbReference>
<proteinExistence type="predicted"/>
<dbReference type="RefSeq" id="WP_119756198.1">
    <property type="nucleotide sequence ID" value="NZ_CP032382.1"/>
</dbReference>
<dbReference type="OrthoDB" id="4774596at2"/>
<name>A0A385SSH9_9BACT</name>